<keyword evidence="1 4" id="KW-0808">Transferase</keyword>
<evidence type="ECO:0000313" key="5">
    <source>
        <dbReference type="Proteomes" id="UP000198510"/>
    </source>
</evidence>
<dbReference type="InterPro" id="IPR050832">
    <property type="entry name" value="Bact_Acetyltransf"/>
</dbReference>
<keyword evidence="2 4" id="KW-0012">Acyltransferase</keyword>
<organism evidence="4 5">
    <name type="scientific">Catalinimonas alkaloidigena</name>
    <dbReference type="NCBI Taxonomy" id="1075417"/>
    <lineage>
        <taxon>Bacteria</taxon>
        <taxon>Pseudomonadati</taxon>
        <taxon>Bacteroidota</taxon>
        <taxon>Cytophagia</taxon>
        <taxon>Cytophagales</taxon>
        <taxon>Catalimonadaceae</taxon>
        <taxon>Catalinimonas</taxon>
    </lineage>
</organism>
<name>A0A1G9DQE9_9BACT</name>
<dbReference type="Pfam" id="PF13673">
    <property type="entry name" value="Acetyltransf_10"/>
    <property type="match status" value="1"/>
</dbReference>
<dbReference type="AlphaFoldDB" id="A0A1G9DQE9"/>
<proteinExistence type="predicted"/>
<dbReference type="STRING" id="1075417.SAMN05421823_103214"/>
<dbReference type="InterPro" id="IPR000182">
    <property type="entry name" value="GNAT_dom"/>
</dbReference>
<dbReference type="CDD" id="cd04301">
    <property type="entry name" value="NAT_SF"/>
    <property type="match status" value="1"/>
</dbReference>
<protein>
    <submittedName>
        <fullName evidence="4">Predicted N-acyltransferase, GNAT family</fullName>
    </submittedName>
</protein>
<dbReference type="RefSeq" id="WP_245706006.1">
    <property type="nucleotide sequence ID" value="NZ_FNFO01000003.1"/>
</dbReference>
<dbReference type="EMBL" id="FNFO01000003">
    <property type="protein sequence ID" value="SDK66106.1"/>
    <property type="molecule type" value="Genomic_DNA"/>
</dbReference>
<dbReference type="Proteomes" id="UP000198510">
    <property type="component" value="Unassembled WGS sequence"/>
</dbReference>
<dbReference type="Gene3D" id="3.40.630.30">
    <property type="match status" value="1"/>
</dbReference>
<keyword evidence="5" id="KW-1185">Reference proteome</keyword>
<reference evidence="4 5" key="1">
    <citation type="submission" date="2016-10" db="EMBL/GenBank/DDBJ databases">
        <authorList>
            <person name="de Groot N.N."/>
        </authorList>
    </citation>
    <scope>NUCLEOTIDE SEQUENCE [LARGE SCALE GENOMIC DNA]</scope>
    <source>
        <strain evidence="4 5">DSM 25186</strain>
    </source>
</reference>
<evidence type="ECO:0000259" key="3">
    <source>
        <dbReference type="PROSITE" id="PS51186"/>
    </source>
</evidence>
<gene>
    <name evidence="4" type="ORF">SAMN05421823_103214</name>
</gene>
<feature type="domain" description="N-acetyltransferase" evidence="3">
    <location>
        <begin position="3"/>
        <end position="145"/>
    </location>
</feature>
<sequence>MIRIIQPQTPDELRRYYRLRYEVLRKPWGQPEGSEQDNPDEHTSQHFAALDEDGETVAVCRLHLNNADEAQVRYMGVSEKVRGQGVGKQLLSAAEMAAKAQGAKYVMLHARENAVPFYKSAGYHIIADSYLLFGTIQHYQMRKEL</sequence>
<evidence type="ECO:0000256" key="2">
    <source>
        <dbReference type="ARBA" id="ARBA00023315"/>
    </source>
</evidence>
<dbReference type="PANTHER" id="PTHR43877">
    <property type="entry name" value="AMINOALKYLPHOSPHONATE N-ACETYLTRANSFERASE-RELATED-RELATED"/>
    <property type="match status" value="1"/>
</dbReference>
<dbReference type="GO" id="GO:0016747">
    <property type="term" value="F:acyltransferase activity, transferring groups other than amino-acyl groups"/>
    <property type="evidence" value="ECO:0007669"/>
    <property type="project" value="InterPro"/>
</dbReference>
<dbReference type="PROSITE" id="PS51186">
    <property type="entry name" value="GNAT"/>
    <property type="match status" value="1"/>
</dbReference>
<dbReference type="InterPro" id="IPR016181">
    <property type="entry name" value="Acyl_CoA_acyltransferase"/>
</dbReference>
<dbReference type="SUPFAM" id="SSF55729">
    <property type="entry name" value="Acyl-CoA N-acyltransferases (Nat)"/>
    <property type="match status" value="1"/>
</dbReference>
<evidence type="ECO:0000313" key="4">
    <source>
        <dbReference type="EMBL" id="SDK66106.1"/>
    </source>
</evidence>
<accession>A0A1G9DQE9</accession>
<evidence type="ECO:0000256" key="1">
    <source>
        <dbReference type="ARBA" id="ARBA00022679"/>
    </source>
</evidence>